<dbReference type="Proteomes" id="UP000252139">
    <property type="component" value="Unassembled WGS sequence"/>
</dbReference>
<feature type="region of interest" description="Disordered" evidence="1">
    <location>
        <begin position="1"/>
        <end position="77"/>
    </location>
</feature>
<name>A0A367IS21_RHIAZ</name>
<dbReference type="EMBL" id="PJQL01003913">
    <property type="protein sequence ID" value="RCH80452.1"/>
    <property type="molecule type" value="Genomic_DNA"/>
</dbReference>
<evidence type="ECO:0000313" key="3">
    <source>
        <dbReference type="Proteomes" id="UP000252139"/>
    </source>
</evidence>
<reference evidence="2 3" key="1">
    <citation type="journal article" date="2018" name="G3 (Bethesda)">
        <title>Phylogenetic and Phylogenomic Definition of Rhizopus Species.</title>
        <authorList>
            <person name="Gryganskyi A.P."/>
            <person name="Golan J."/>
            <person name="Dolatabadi S."/>
            <person name="Mondo S."/>
            <person name="Robb S."/>
            <person name="Idnurm A."/>
            <person name="Muszewska A."/>
            <person name="Steczkiewicz K."/>
            <person name="Masonjones S."/>
            <person name="Liao H.L."/>
            <person name="Gajdeczka M.T."/>
            <person name="Anike F."/>
            <person name="Vuek A."/>
            <person name="Anishchenko I.M."/>
            <person name="Voigt K."/>
            <person name="de Hoog G.S."/>
            <person name="Smith M.E."/>
            <person name="Heitman J."/>
            <person name="Vilgalys R."/>
            <person name="Stajich J.E."/>
        </authorList>
    </citation>
    <scope>NUCLEOTIDE SEQUENCE [LARGE SCALE GENOMIC DNA]</scope>
    <source>
        <strain evidence="2 3">CBS 357.93</strain>
    </source>
</reference>
<comment type="caution">
    <text evidence="2">The sequence shown here is derived from an EMBL/GenBank/DDBJ whole genome shotgun (WGS) entry which is preliminary data.</text>
</comment>
<keyword evidence="3" id="KW-1185">Reference proteome</keyword>
<protein>
    <submittedName>
        <fullName evidence="2">Uncharacterized protein</fullName>
    </submittedName>
</protein>
<accession>A0A367IS21</accession>
<feature type="non-terminal residue" evidence="2">
    <location>
        <position position="77"/>
    </location>
</feature>
<dbReference type="AlphaFoldDB" id="A0A367IS21"/>
<evidence type="ECO:0000256" key="1">
    <source>
        <dbReference type="SAM" id="MobiDB-lite"/>
    </source>
</evidence>
<gene>
    <name evidence="2" type="ORF">CU097_004242</name>
</gene>
<feature type="compositionally biased region" description="Pro residues" evidence="1">
    <location>
        <begin position="67"/>
        <end position="77"/>
    </location>
</feature>
<evidence type="ECO:0000313" key="2">
    <source>
        <dbReference type="EMBL" id="RCH80452.1"/>
    </source>
</evidence>
<sequence length="77" mass="8044">MTASLIQAFKSLRSYDEPKKGKSSKKSKPKLSRKRKAAGSEEPSGSRKRACPNASDFASSSAAQHAPAPPSQPSAAA</sequence>
<feature type="compositionally biased region" description="Basic residues" evidence="1">
    <location>
        <begin position="21"/>
        <end position="37"/>
    </location>
</feature>
<organism evidence="2 3">
    <name type="scientific">Rhizopus azygosporus</name>
    <name type="common">Rhizopus microsporus var. azygosporus</name>
    <dbReference type="NCBI Taxonomy" id="86630"/>
    <lineage>
        <taxon>Eukaryota</taxon>
        <taxon>Fungi</taxon>
        <taxon>Fungi incertae sedis</taxon>
        <taxon>Mucoromycota</taxon>
        <taxon>Mucoromycotina</taxon>
        <taxon>Mucoromycetes</taxon>
        <taxon>Mucorales</taxon>
        <taxon>Mucorineae</taxon>
        <taxon>Rhizopodaceae</taxon>
        <taxon>Rhizopus</taxon>
    </lineage>
</organism>
<proteinExistence type="predicted"/>